<feature type="compositionally biased region" description="Low complexity" evidence="8">
    <location>
        <begin position="304"/>
        <end position="317"/>
    </location>
</feature>
<dbReference type="InterPro" id="IPR001471">
    <property type="entry name" value="AP2/ERF_dom"/>
</dbReference>
<dbReference type="PANTHER" id="PTHR22850">
    <property type="entry name" value="WD40 REPEAT FAMILY"/>
    <property type="match status" value="1"/>
</dbReference>
<dbReference type="InterPro" id="IPR015943">
    <property type="entry name" value="WD40/YVTN_repeat-like_dom_sf"/>
</dbReference>
<dbReference type="SUPFAM" id="SSF50978">
    <property type="entry name" value="WD40 repeat-like"/>
    <property type="match status" value="1"/>
</dbReference>
<feature type="transmembrane region" description="Helical" evidence="9">
    <location>
        <begin position="46"/>
        <end position="70"/>
    </location>
</feature>
<evidence type="ECO:0000256" key="3">
    <source>
        <dbReference type="ARBA" id="ARBA00022737"/>
    </source>
</evidence>
<evidence type="ECO:0000313" key="11">
    <source>
        <dbReference type="EMBL" id="PWZ12303.1"/>
    </source>
</evidence>
<keyword evidence="7" id="KW-0539">Nucleus</keyword>
<sequence length="461" mass="51558">MLCPQARVEEGPDAGGRTAIVPRRASIAVWGKWVAEIREPNKRTRLWLGSFATVCCMAWTAAATVCWRLLRLPFARCPLSSRGWCSLRRDQTPWTRSTPTSTSGLCTPTSVVTLLLFVRTPGAIPILPLIHLCTQRGHHIRVRQHVNPLSLSFSEPTVPPEWKEVFDDPLLPLMVDIGCGSGSLREIRIRTSSNVNLKLNFFSTLMHFMSLPCKQVNRIRELPQNSKIIATHTDSPDVLIWDVEAQPNRHVVLGASESRPDLILIGHKEIVEFALAMCPAEPYVLSGGKDKSVVLWSIQDHISALGDSSSSPGASDSKQSVKTANEKESPKVDPRGIFHGHDSTVEDVQFYPSRIIGLVYELRRSFVVWVMMLVLFCRMLELALPQLLSFLLVPNRVTLYFFPKVDKAHNGDVHCVDWNPLDVNYILTGYDGIKVQFSLIVETNSISISSLYVQVMNLSID</sequence>
<keyword evidence="9" id="KW-0812">Transmembrane</keyword>
<dbReference type="ExpressionAtlas" id="A0A3L6DW67">
    <property type="expression patterns" value="baseline"/>
</dbReference>
<comment type="subcellular location">
    <subcellularLocation>
        <location evidence="1">Nucleus</location>
    </subcellularLocation>
</comment>
<evidence type="ECO:0000256" key="5">
    <source>
        <dbReference type="ARBA" id="ARBA00023125"/>
    </source>
</evidence>
<dbReference type="SMART" id="SM00380">
    <property type="entry name" value="AP2"/>
    <property type="match status" value="1"/>
</dbReference>
<dbReference type="AlphaFoldDB" id="A0A3L6DW67"/>
<dbReference type="GO" id="GO:0003677">
    <property type="term" value="F:DNA binding"/>
    <property type="evidence" value="ECO:0007669"/>
    <property type="project" value="UniProtKB-KW"/>
</dbReference>
<protein>
    <submittedName>
        <fullName evidence="11">WD-40 repeat-containing protein MSI4</fullName>
    </submittedName>
</protein>
<dbReference type="Proteomes" id="UP000251960">
    <property type="component" value="Chromosome 8"/>
</dbReference>
<dbReference type="Gene3D" id="2.130.10.10">
    <property type="entry name" value="YVTN repeat-like/Quinoprotein amine dehydrogenase"/>
    <property type="match status" value="1"/>
</dbReference>
<dbReference type="InterPro" id="IPR001680">
    <property type="entry name" value="WD40_rpt"/>
</dbReference>
<evidence type="ECO:0000256" key="6">
    <source>
        <dbReference type="ARBA" id="ARBA00023163"/>
    </source>
</evidence>
<feature type="domain" description="AP2/ERF" evidence="10">
    <location>
        <begin position="16"/>
        <end position="53"/>
    </location>
</feature>
<feature type="compositionally biased region" description="Basic and acidic residues" evidence="8">
    <location>
        <begin position="324"/>
        <end position="337"/>
    </location>
</feature>
<evidence type="ECO:0000256" key="4">
    <source>
        <dbReference type="ARBA" id="ARBA00023015"/>
    </source>
</evidence>
<accession>A0A3L6DW67</accession>
<organism evidence="11">
    <name type="scientific">Zea mays</name>
    <name type="common">Maize</name>
    <dbReference type="NCBI Taxonomy" id="4577"/>
    <lineage>
        <taxon>Eukaryota</taxon>
        <taxon>Viridiplantae</taxon>
        <taxon>Streptophyta</taxon>
        <taxon>Embryophyta</taxon>
        <taxon>Tracheophyta</taxon>
        <taxon>Spermatophyta</taxon>
        <taxon>Magnoliopsida</taxon>
        <taxon>Liliopsida</taxon>
        <taxon>Poales</taxon>
        <taxon>Poaceae</taxon>
        <taxon>PACMAD clade</taxon>
        <taxon>Panicoideae</taxon>
        <taxon>Andropogonodae</taxon>
        <taxon>Andropogoneae</taxon>
        <taxon>Tripsacinae</taxon>
        <taxon>Zea</taxon>
    </lineage>
</organism>
<comment type="caution">
    <text evidence="11">The sequence shown here is derived from an EMBL/GenBank/DDBJ whole genome shotgun (WGS) entry which is preliminary data.</text>
</comment>
<keyword evidence="5" id="KW-0238">DNA-binding</keyword>
<evidence type="ECO:0000259" key="10">
    <source>
        <dbReference type="PROSITE" id="PS51032"/>
    </source>
</evidence>
<reference evidence="11" key="1">
    <citation type="journal article" date="2018" name="Nat. Genet.">
        <title>Extensive intraspecific gene order and gene structural variations between Mo17 and other maize genomes.</title>
        <authorList>
            <person name="Sun S."/>
            <person name="Zhou Y."/>
            <person name="Chen J."/>
            <person name="Shi J."/>
            <person name="Zhao H."/>
            <person name="Zhao H."/>
            <person name="Song W."/>
            <person name="Zhang M."/>
            <person name="Cui Y."/>
            <person name="Dong X."/>
            <person name="Liu H."/>
            <person name="Ma X."/>
            <person name="Jiao Y."/>
            <person name="Wang B."/>
            <person name="Wei X."/>
            <person name="Stein J.C."/>
            <person name="Glaubitz J.C."/>
            <person name="Lu F."/>
            <person name="Yu G."/>
            <person name="Liang C."/>
            <person name="Fengler K."/>
            <person name="Li B."/>
            <person name="Rafalski A."/>
            <person name="Schnable P.S."/>
            <person name="Ware D.H."/>
            <person name="Buckler E.S."/>
            <person name="Lai J."/>
        </authorList>
    </citation>
    <scope>NUCLEOTIDE SEQUENCE [LARGE SCALE GENOMIC DNA]</scope>
    <source>
        <tissue evidence="11">Seedling</tissue>
    </source>
</reference>
<evidence type="ECO:0000256" key="7">
    <source>
        <dbReference type="ARBA" id="ARBA00023242"/>
    </source>
</evidence>
<dbReference type="PROSITE" id="PS51032">
    <property type="entry name" value="AP2_ERF"/>
    <property type="match status" value="1"/>
</dbReference>
<evidence type="ECO:0000256" key="2">
    <source>
        <dbReference type="ARBA" id="ARBA00022574"/>
    </source>
</evidence>
<dbReference type="SUPFAM" id="SSF54171">
    <property type="entry name" value="DNA-binding domain"/>
    <property type="match status" value="1"/>
</dbReference>
<dbReference type="InterPro" id="IPR036955">
    <property type="entry name" value="AP2/ERF_dom_sf"/>
</dbReference>
<evidence type="ECO:0000256" key="8">
    <source>
        <dbReference type="SAM" id="MobiDB-lite"/>
    </source>
</evidence>
<gene>
    <name evidence="11" type="primary">MSI4_1</name>
    <name evidence="11" type="ORF">Zm00014a_034972</name>
</gene>
<keyword evidence="6" id="KW-0804">Transcription</keyword>
<keyword evidence="9" id="KW-1133">Transmembrane helix</keyword>
<evidence type="ECO:0000256" key="9">
    <source>
        <dbReference type="SAM" id="Phobius"/>
    </source>
</evidence>
<dbReference type="EMBL" id="NCVQ01000009">
    <property type="protein sequence ID" value="PWZ12303.1"/>
    <property type="molecule type" value="Genomic_DNA"/>
</dbReference>
<keyword evidence="9" id="KW-0472">Membrane</keyword>
<keyword evidence="4" id="KW-0805">Transcription regulation</keyword>
<dbReference type="InterPro" id="IPR016177">
    <property type="entry name" value="DNA-bd_dom_sf"/>
</dbReference>
<dbReference type="Gene3D" id="3.30.730.10">
    <property type="entry name" value="AP2/ERF domain"/>
    <property type="match status" value="1"/>
</dbReference>
<keyword evidence="2" id="KW-0853">WD repeat</keyword>
<proteinExistence type="predicted"/>
<dbReference type="InterPro" id="IPR036322">
    <property type="entry name" value="WD40_repeat_dom_sf"/>
</dbReference>
<dbReference type="GO" id="GO:0003700">
    <property type="term" value="F:DNA-binding transcription factor activity"/>
    <property type="evidence" value="ECO:0007669"/>
    <property type="project" value="InterPro"/>
</dbReference>
<keyword evidence="3" id="KW-0677">Repeat</keyword>
<name>A0A3L6DW67_MAIZE</name>
<dbReference type="GO" id="GO:0005634">
    <property type="term" value="C:nucleus"/>
    <property type="evidence" value="ECO:0007669"/>
    <property type="project" value="UniProtKB-SubCell"/>
</dbReference>
<dbReference type="InterPro" id="IPR050459">
    <property type="entry name" value="WD_repeat_RBAP46/RBAP48/MSI1"/>
</dbReference>
<evidence type="ECO:0000256" key="1">
    <source>
        <dbReference type="ARBA" id="ARBA00004123"/>
    </source>
</evidence>
<feature type="region of interest" description="Disordered" evidence="8">
    <location>
        <begin position="304"/>
        <end position="337"/>
    </location>
</feature>
<dbReference type="Pfam" id="PF00400">
    <property type="entry name" value="WD40"/>
    <property type="match status" value="1"/>
</dbReference>